<accession>A0A813K8K1</accession>
<dbReference type="Gene3D" id="2.60.120.650">
    <property type="entry name" value="Cupin"/>
    <property type="match status" value="1"/>
</dbReference>
<dbReference type="SUPFAM" id="SSF51197">
    <property type="entry name" value="Clavaminate synthase-like"/>
    <property type="match status" value="1"/>
</dbReference>
<protein>
    <recommendedName>
        <fullName evidence="3">JmjC domain-containing protein</fullName>
    </recommendedName>
</protein>
<feature type="non-terminal residue" evidence="1">
    <location>
        <position position="131"/>
    </location>
</feature>
<comment type="caution">
    <text evidence="1">The sequence shown here is derived from an EMBL/GenBank/DDBJ whole genome shotgun (WGS) entry which is preliminary data.</text>
</comment>
<reference evidence="1" key="1">
    <citation type="submission" date="2021-02" db="EMBL/GenBank/DDBJ databases">
        <authorList>
            <person name="Dougan E. K."/>
            <person name="Rhodes N."/>
            <person name="Thang M."/>
            <person name="Chan C."/>
        </authorList>
    </citation>
    <scope>NUCLEOTIDE SEQUENCE</scope>
</reference>
<evidence type="ECO:0008006" key="3">
    <source>
        <dbReference type="Google" id="ProtNLM"/>
    </source>
</evidence>
<dbReference type="Proteomes" id="UP000626109">
    <property type="component" value="Unassembled WGS sequence"/>
</dbReference>
<gene>
    <name evidence="1" type="ORF">PGLA2088_LOCUS30358</name>
</gene>
<name>A0A813K8K1_POLGL</name>
<evidence type="ECO:0000313" key="1">
    <source>
        <dbReference type="EMBL" id="CAE8697563.1"/>
    </source>
</evidence>
<organism evidence="1 2">
    <name type="scientific">Polarella glacialis</name>
    <name type="common">Dinoflagellate</name>
    <dbReference type="NCBI Taxonomy" id="89957"/>
    <lineage>
        <taxon>Eukaryota</taxon>
        <taxon>Sar</taxon>
        <taxon>Alveolata</taxon>
        <taxon>Dinophyceae</taxon>
        <taxon>Suessiales</taxon>
        <taxon>Suessiaceae</taxon>
        <taxon>Polarella</taxon>
    </lineage>
</organism>
<proteinExistence type="predicted"/>
<feature type="non-terminal residue" evidence="1">
    <location>
        <position position="1"/>
    </location>
</feature>
<dbReference type="EMBL" id="CAJNNW010028771">
    <property type="protein sequence ID" value="CAE8697563.1"/>
    <property type="molecule type" value="Genomic_DNA"/>
</dbReference>
<sequence>VVGTIVSSTQTPYWLPEQDKQEMGFSSEMWFHPKGAGARAHMDPHCKTTVSFCFSGRRKWRMMVPPATPHPEGYFDGQVYGLENKARRGEWQPIFEIDAPNGSAVVVYPGMIHETLSTGEECSSSVSQTFE</sequence>
<dbReference type="AlphaFoldDB" id="A0A813K8K1"/>
<evidence type="ECO:0000313" key="2">
    <source>
        <dbReference type="Proteomes" id="UP000626109"/>
    </source>
</evidence>